<reference evidence="2" key="1">
    <citation type="submission" date="2020-05" db="EMBL/GenBank/DDBJ databases">
        <title>WGS assembly of Panicum virgatum.</title>
        <authorList>
            <person name="Lovell J.T."/>
            <person name="Jenkins J."/>
            <person name="Shu S."/>
            <person name="Juenger T.E."/>
            <person name="Schmutz J."/>
        </authorList>
    </citation>
    <scope>NUCLEOTIDE SEQUENCE</scope>
    <source>
        <strain evidence="2">AP13</strain>
    </source>
</reference>
<organism evidence="2 3">
    <name type="scientific">Panicum virgatum</name>
    <name type="common">Blackwell switchgrass</name>
    <dbReference type="NCBI Taxonomy" id="38727"/>
    <lineage>
        <taxon>Eukaryota</taxon>
        <taxon>Viridiplantae</taxon>
        <taxon>Streptophyta</taxon>
        <taxon>Embryophyta</taxon>
        <taxon>Tracheophyta</taxon>
        <taxon>Spermatophyta</taxon>
        <taxon>Magnoliopsida</taxon>
        <taxon>Liliopsida</taxon>
        <taxon>Poales</taxon>
        <taxon>Poaceae</taxon>
        <taxon>PACMAD clade</taxon>
        <taxon>Panicoideae</taxon>
        <taxon>Panicodae</taxon>
        <taxon>Paniceae</taxon>
        <taxon>Panicinae</taxon>
        <taxon>Panicum</taxon>
        <taxon>Panicum sect. Hiantes</taxon>
    </lineage>
</organism>
<keyword evidence="1" id="KW-0732">Signal</keyword>
<comment type="caution">
    <text evidence="2">The sequence shown here is derived from an EMBL/GenBank/DDBJ whole genome shotgun (WGS) entry which is preliminary data.</text>
</comment>
<dbReference type="PROSITE" id="PS51257">
    <property type="entry name" value="PROKAR_LIPOPROTEIN"/>
    <property type="match status" value="1"/>
</dbReference>
<dbReference type="AlphaFoldDB" id="A0A8T0TT45"/>
<evidence type="ECO:0000256" key="1">
    <source>
        <dbReference type="SAM" id="SignalP"/>
    </source>
</evidence>
<sequence length="89" mass="9174">MTNASRLLIFSLLVILVLSSCTVTTATRNAASLLIAKNCKQLVFHMDCSGNKGAAACFGICNSRTPPGGPYGKPGIACVPAGCQCTYCS</sequence>
<evidence type="ECO:0000313" key="3">
    <source>
        <dbReference type="Proteomes" id="UP000823388"/>
    </source>
</evidence>
<gene>
    <name evidence="2" type="ORF">PVAP13_3NG064490</name>
</gene>
<name>A0A8T0TT45_PANVG</name>
<dbReference type="Proteomes" id="UP000823388">
    <property type="component" value="Chromosome 3N"/>
</dbReference>
<dbReference type="EMBL" id="CM029042">
    <property type="protein sequence ID" value="KAG2615312.1"/>
    <property type="molecule type" value="Genomic_DNA"/>
</dbReference>
<evidence type="ECO:0000313" key="2">
    <source>
        <dbReference type="EMBL" id="KAG2615312.1"/>
    </source>
</evidence>
<protein>
    <submittedName>
        <fullName evidence="2">Uncharacterized protein</fullName>
    </submittedName>
</protein>
<proteinExistence type="predicted"/>
<feature type="chain" id="PRO_5035760380" evidence="1">
    <location>
        <begin position="20"/>
        <end position="89"/>
    </location>
</feature>
<accession>A0A8T0TT45</accession>
<keyword evidence="3" id="KW-1185">Reference proteome</keyword>
<feature type="signal peptide" evidence="1">
    <location>
        <begin position="1"/>
        <end position="19"/>
    </location>
</feature>